<reference evidence="2 3" key="1">
    <citation type="submission" date="2020-03" db="EMBL/GenBank/DDBJ databases">
        <title>Salinimicrobium sp. nov, isolated from SCS.</title>
        <authorList>
            <person name="Cao W.R."/>
        </authorList>
    </citation>
    <scope>NUCLEOTIDE SEQUENCE [LARGE SCALE GENOMIC DNA]</scope>
    <source>
        <strain evidence="3">J15B91</strain>
    </source>
</reference>
<protein>
    <submittedName>
        <fullName evidence="2">Uncharacterized protein</fullName>
    </submittedName>
</protein>
<feature type="transmembrane region" description="Helical" evidence="1">
    <location>
        <begin position="86"/>
        <end position="106"/>
    </location>
</feature>
<comment type="caution">
    <text evidence="2">The sequence shown here is derived from an EMBL/GenBank/DDBJ whole genome shotgun (WGS) entry which is preliminary data.</text>
</comment>
<accession>A0ABX1CZK9</accession>
<evidence type="ECO:0000313" key="3">
    <source>
        <dbReference type="Proteomes" id="UP000703674"/>
    </source>
</evidence>
<feature type="transmembrane region" description="Helical" evidence="1">
    <location>
        <begin position="112"/>
        <end position="129"/>
    </location>
</feature>
<keyword evidence="1" id="KW-0812">Transmembrane</keyword>
<gene>
    <name evidence="2" type="ORF">HC175_07760</name>
</gene>
<sequence>MLKKIEHRDIWKEDEANELNSLLEHLKSRDLPTSTIDFVNTKVEVFNEFSGTPGAVKKELSRTKTDLLKFLEKEHELVPEKYYTTYWMTLGMSAFGLPFGVVLYAITNNPAFIALGLPIGLAIGSQYGARLDKKAAETGKVLKF</sequence>
<keyword evidence="1" id="KW-0472">Membrane</keyword>
<evidence type="ECO:0000313" key="2">
    <source>
        <dbReference type="EMBL" id="NJW52814.1"/>
    </source>
</evidence>
<evidence type="ECO:0000256" key="1">
    <source>
        <dbReference type="SAM" id="Phobius"/>
    </source>
</evidence>
<keyword evidence="1" id="KW-1133">Transmembrane helix</keyword>
<dbReference type="RefSeq" id="WP_168137914.1">
    <property type="nucleotide sequence ID" value="NZ_JAAVJR010000003.1"/>
</dbReference>
<proteinExistence type="predicted"/>
<dbReference type="Proteomes" id="UP000703674">
    <property type="component" value="Unassembled WGS sequence"/>
</dbReference>
<keyword evidence="3" id="KW-1185">Reference proteome</keyword>
<dbReference type="EMBL" id="JAAVJR010000003">
    <property type="protein sequence ID" value="NJW52814.1"/>
    <property type="molecule type" value="Genomic_DNA"/>
</dbReference>
<name>A0ABX1CZK9_9FLAO</name>
<organism evidence="2 3">
    <name type="scientific">Salinimicrobium oceani</name>
    <dbReference type="NCBI Taxonomy" id="2722702"/>
    <lineage>
        <taxon>Bacteria</taxon>
        <taxon>Pseudomonadati</taxon>
        <taxon>Bacteroidota</taxon>
        <taxon>Flavobacteriia</taxon>
        <taxon>Flavobacteriales</taxon>
        <taxon>Flavobacteriaceae</taxon>
        <taxon>Salinimicrobium</taxon>
    </lineage>
</organism>